<dbReference type="InterPro" id="IPR006638">
    <property type="entry name" value="Elp3/MiaA/NifB-like_rSAM"/>
</dbReference>
<reference evidence="7 8" key="1">
    <citation type="submission" date="2017-06" db="EMBL/GenBank/DDBJ databases">
        <authorList>
            <person name="Kim H.J."/>
            <person name="Triplett B.A."/>
        </authorList>
    </citation>
    <scope>NUCLEOTIDE SEQUENCE [LARGE SCALE GENOMIC DNA]</scope>
    <source>
        <strain evidence="7 8">DSM 14713</strain>
    </source>
</reference>
<evidence type="ECO:0000256" key="1">
    <source>
        <dbReference type="ARBA" id="ARBA00001966"/>
    </source>
</evidence>
<dbReference type="GO" id="GO:0005829">
    <property type="term" value="C:cytosol"/>
    <property type="evidence" value="ECO:0007669"/>
    <property type="project" value="TreeGrafter"/>
</dbReference>
<dbReference type="SFLD" id="SFLDS00029">
    <property type="entry name" value="Radical_SAM"/>
    <property type="match status" value="1"/>
</dbReference>
<dbReference type="PANTHER" id="PTHR43409">
    <property type="entry name" value="ANAEROBIC MAGNESIUM-PROTOPORPHYRIN IX MONOMETHYL ESTER CYCLASE-RELATED"/>
    <property type="match status" value="1"/>
</dbReference>
<keyword evidence="3" id="KW-0479">Metal-binding</keyword>
<keyword evidence="8" id="KW-1185">Reference proteome</keyword>
<dbReference type="InterPro" id="IPR013785">
    <property type="entry name" value="Aldolase_TIM"/>
</dbReference>
<dbReference type="Gene3D" id="3.20.20.70">
    <property type="entry name" value="Aldolase class I"/>
    <property type="match status" value="1"/>
</dbReference>
<keyword evidence="4" id="KW-0408">Iron</keyword>
<feature type="domain" description="Elp3/MiaA/NifB-like radical SAM core" evidence="6">
    <location>
        <begin position="284"/>
        <end position="512"/>
    </location>
</feature>
<evidence type="ECO:0000256" key="2">
    <source>
        <dbReference type="ARBA" id="ARBA00022691"/>
    </source>
</evidence>
<dbReference type="GO" id="GO:0003824">
    <property type="term" value="F:catalytic activity"/>
    <property type="evidence" value="ECO:0007669"/>
    <property type="project" value="InterPro"/>
</dbReference>
<dbReference type="InterPro" id="IPR058240">
    <property type="entry name" value="rSAM_sf"/>
</dbReference>
<evidence type="ECO:0000313" key="8">
    <source>
        <dbReference type="Proteomes" id="UP000217289"/>
    </source>
</evidence>
<dbReference type="CDD" id="cd01335">
    <property type="entry name" value="Radical_SAM"/>
    <property type="match status" value="1"/>
</dbReference>
<dbReference type="NCBIfam" id="TIGR03975">
    <property type="entry name" value="rSAM_ocin_1"/>
    <property type="match status" value="1"/>
</dbReference>
<dbReference type="SUPFAM" id="SSF102114">
    <property type="entry name" value="Radical SAM enzymes"/>
    <property type="match status" value="1"/>
</dbReference>
<dbReference type="InterPro" id="IPR007197">
    <property type="entry name" value="rSAM"/>
</dbReference>
<dbReference type="Pfam" id="PF04055">
    <property type="entry name" value="Radical_SAM"/>
    <property type="match status" value="1"/>
</dbReference>
<keyword evidence="5" id="KW-0411">Iron-sulfur</keyword>
<dbReference type="KEGG" id="mbd:MEBOL_004548"/>
<evidence type="ECO:0000259" key="6">
    <source>
        <dbReference type="SMART" id="SM00729"/>
    </source>
</evidence>
<dbReference type="SFLD" id="SFLDG01082">
    <property type="entry name" value="B12-binding_domain_containing"/>
    <property type="match status" value="1"/>
</dbReference>
<dbReference type="GO" id="GO:0051536">
    <property type="term" value="F:iron-sulfur cluster binding"/>
    <property type="evidence" value="ECO:0007669"/>
    <property type="project" value="UniProtKB-KW"/>
</dbReference>
<protein>
    <submittedName>
        <fullName evidence="7">Radical SAM protein</fullName>
    </submittedName>
</protein>
<dbReference type="SFLD" id="SFLDF00324">
    <property type="entry name" value="bacteriocin_maturation"/>
    <property type="match status" value="1"/>
</dbReference>
<evidence type="ECO:0000313" key="7">
    <source>
        <dbReference type="EMBL" id="ATB31086.1"/>
    </source>
</evidence>
<keyword evidence="2" id="KW-0949">S-adenosyl-L-methionine</keyword>
<organism evidence="7 8">
    <name type="scientific">Melittangium boletus DSM 14713</name>
    <dbReference type="NCBI Taxonomy" id="1294270"/>
    <lineage>
        <taxon>Bacteria</taxon>
        <taxon>Pseudomonadati</taxon>
        <taxon>Myxococcota</taxon>
        <taxon>Myxococcia</taxon>
        <taxon>Myxococcales</taxon>
        <taxon>Cystobacterineae</taxon>
        <taxon>Archangiaceae</taxon>
        <taxon>Melittangium</taxon>
    </lineage>
</organism>
<name>A0A250IJF5_9BACT</name>
<dbReference type="SMART" id="SM00729">
    <property type="entry name" value="Elp3"/>
    <property type="match status" value="1"/>
</dbReference>
<dbReference type="InterPro" id="IPR023984">
    <property type="entry name" value="rSAM_ocin_1"/>
</dbReference>
<evidence type="ECO:0000256" key="3">
    <source>
        <dbReference type="ARBA" id="ARBA00022723"/>
    </source>
</evidence>
<proteinExistence type="predicted"/>
<comment type="cofactor">
    <cofactor evidence="1">
        <name>[4Fe-4S] cluster</name>
        <dbReference type="ChEBI" id="CHEBI:49883"/>
    </cofactor>
</comment>
<dbReference type="GO" id="GO:0046872">
    <property type="term" value="F:metal ion binding"/>
    <property type="evidence" value="ECO:0007669"/>
    <property type="project" value="UniProtKB-KW"/>
</dbReference>
<dbReference type="Proteomes" id="UP000217289">
    <property type="component" value="Chromosome"/>
</dbReference>
<gene>
    <name evidence="7" type="ORF">MEBOL_004548</name>
</gene>
<evidence type="ECO:0000256" key="5">
    <source>
        <dbReference type="ARBA" id="ARBA00023014"/>
    </source>
</evidence>
<dbReference type="InterPro" id="IPR051198">
    <property type="entry name" value="BchE-like"/>
</dbReference>
<dbReference type="EMBL" id="CP022163">
    <property type="protein sequence ID" value="ATB31086.1"/>
    <property type="molecule type" value="Genomic_DNA"/>
</dbReference>
<dbReference type="PANTHER" id="PTHR43409:SF7">
    <property type="entry name" value="BLL1977 PROTEIN"/>
    <property type="match status" value="1"/>
</dbReference>
<sequence>MDGILRDWTVEGGQVGVALPVCSGDMKVALVVMPLAAVRRPSLAAGLLQAGLKARGFACDTKYFNVTLWKMLGARAYQFFCEEAPMTALAGEWAFAQAFLGPRDGAREAYVREVLDHPVWGMAVSDRSHVWELEALAPLFLRVAFESCDWGEYGLVGFTSTFEQTMPSLCLARMIRERFPHVKLAAGGANFEAGMGRRYMERFGFLDYVATGEADASFPLLCESLRDGHGEVPPGFLHREEGAVLAVPRREAPGRTPLDLLPTPDYSDFFRLVRTSAPDLAEGMWLPLEASRGCWWGEHSHCTFCGLNGEAMAFRRKSWRRVADELREVGERYGAAPVQYTDNILAMDYFKELLPHWAEAPLPTEKFFEVKSNLKRRQVRLLRRAGVTRVQAGVETLADGTLKVMRKGVSAAQNVALLRWCQELGVDSLWNLIYGFPREDLDDYARTHSLLERMVHLRPPDLCSPIRMDRFSPNHTAWREQGFSRIAPMPAYRHVFPFPEETLNELAYYFDYEHPRMDEALARGATLQSFVSRWRKHHERGTRGELAVKPHWRGGWVLVDSRFNLAPSHERLAPATLALLLACDAPCSREQALRAAVDAEVPSESLEEELERLLSRGFIARVGALLVTLTLLPEGLTVGRLARAQ</sequence>
<accession>A0A250IJF5</accession>
<dbReference type="AlphaFoldDB" id="A0A250IJF5"/>
<evidence type="ECO:0000256" key="4">
    <source>
        <dbReference type="ARBA" id="ARBA00023004"/>
    </source>
</evidence>